<reference evidence="1" key="1">
    <citation type="journal article" date="2023" name="GigaByte">
        <title>Genome assembly of the bearded iris, Iris pallida Lam.</title>
        <authorList>
            <person name="Bruccoleri R.E."/>
            <person name="Oakeley E.J."/>
            <person name="Faust A.M.E."/>
            <person name="Altorfer M."/>
            <person name="Dessus-Babus S."/>
            <person name="Burckhardt D."/>
            <person name="Oertli M."/>
            <person name="Naumann U."/>
            <person name="Petersen F."/>
            <person name="Wong J."/>
        </authorList>
    </citation>
    <scope>NUCLEOTIDE SEQUENCE</scope>
    <source>
        <strain evidence="1">GSM-AAB239-AS_SAM_17_03QT</strain>
    </source>
</reference>
<evidence type="ECO:0000313" key="2">
    <source>
        <dbReference type="Proteomes" id="UP001140949"/>
    </source>
</evidence>
<gene>
    <name evidence="1" type="ORF">M6B38_349755</name>
</gene>
<keyword evidence="2" id="KW-1185">Reference proteome</keyword>
<accession>A0AAX6GSS4</accession>
<sequence length="66" mass="7165">MLYKPRRSMLLAAHERTTAFCSFLLVSDASKTVRPKALGYPPSSSSFTAHPCSSASFMSCCLFPSS</sequence>
<evidence type="ECO:0000313" key="1">
    <source>
        <dbReference type="EMBL" id="KAJ6831385.1"/>
    </source>
</evidence>
<dbReference type="AlphaFoldDB" id="A0AAX6GSS4"/>
<comment type="caution">
    <text evidence="1">The sequence shown here is derived from an EMBL/GenBank/DDBJ whole genome shotgun (WGS) entry which is preliminary data.</text>
</comment>
<dbReference type="Proteomes" id="UP001140949">
    <property type="component" value="Unassembled WGS sequence"/>
</dbReference>
<dbReference type="EMBL" id="JANAVB010016800">
    <property type="protein sequence ID" value="KAJ6831385.1"/>
    <property type="molecule type" value="Genomic_DNA"/>
</dbReference>
<name>A0AAX6GSS4_IRIPA</name>
<proteinExistence type="predicted"/>
<organism evidence="1 2">
    <name type="scientific">Iris pallida</name>
    <name type="common">Sweet iris</name>
    <dbReference type="NCBI Taxonomy" id="29817"/>
    <lineage>
        <taxon>Eukaryota</taxon>
        <taxon>Viridiplantae</taxon>
        <taxon>Streptophyta</taxon>
        <taxon>Embryophyta</taxon>
        <taxon>Tracheophyta</taxon>
        <taxon>Spermatophyta</taxon>
        <taxon>Magnoliopsida</taxon>
        <taxon>Liliopsida</taxon>
        <taxon>Asparagales</taxon>
        <taxon>Iridaceae</taxon>
        <taxon>Iridoideae</taxon>
        <taxon>Irideae</taxon>
        <taxon>Iris</taxon>
    </lineage>
</organism>
<protein>
    <recommendedName>
        <fullName evidence="3">Secreted protein</fullName>
    </recommendedName>
</protein>
<evidence type="ECO:0008006" key="3">
    <source>
        <dbReference type="Google" id="ProtNLM"/>
    </source>
</evidence>
<reference evidence="1" key="2">
    <citation type="submission" date="2023-04" db="EMBL/GenBank/DDBJ databases">
        <authorList>
            <person name="Bruccoleri R.E."/>
            <person name="Oakeley E.J."/>
            <person name="Faust A.-M."/>
            <person name="Dessus-Babus S."/>
            <person name="Altorfer M."/>
            <person name="Burckhardt D."/>
            <person name="Oertli M."/>
            <person name="Naumann U."/>
            <person name="Petersen F."/>
            <person name="Wong J."/>
        </authorList>
    </citation>
    <scope>NUCLEOTIDE SEQUENCE</scope>
    <source>
        <strain evidence="1">GSM-AAB239-AS_SAM_17_03QT</strain>
        <tissue evidence="1">Leaf</tissue>
    </source>
</reference>